<evidence type="ECO:0000256" key="7">
    <source>
        <dbReference type="ARBA" id="ARBA00022729"/>
    </source>
</evidence>
<dbReference type="GO" id="GO:0033162">
    <property type="term" value="C:melanosome membrane"/>
    <property type="evidence" value="ECO:0007669"/>
    <property type="project" value="UniProtKB-SubCell"/>
</dbReference>
<evidence type="ECO:0000256" key="13">
    <source>
        <dbReference type="ARBA" id="ARBA00023180"/>
    </source>
</evidence>
<dbReference type="PANTHER" id="PTHR11474">
    <property type="entry name" value="TYROSINASE FAMILY MEMBER"/>
    <property type="match status" value="1"/>
</dbReference>
<keyword evidence="8" id="KW-0560">Oxidoreductase</keyword>
<keyword evidence="7 16" id="KW-0732">Signal</keyword>
<dbReference type="GO" id="GO:0004503">
    <property type="term" value="F:tyrosinase activity"/>
    <property type="evidence" value="ECO:0007669"/>
    <property type="project" value="UniProtKB-EC"/>
</dbReference>
<evidence type="ECO:0000256" key="5">
    <source>
        <dbReference type="ARBA" id="ARBA00022692"/>
    </source>
</evidence>
<comment type="cofactor">
    <cofactor evidence="1">
        <name>Cu(2+)</name>
        <dbReference type="ChEBI" id="CHEBI:29036"/>
    </cofactor>
</comment>
<accession>A0AAD1R908</accession>
<evidence type="ECO:0000256" key="9">
    <source>
        <dbReference type="ARBA" id="ARBA00023008"/>
    </source>
</evidence>
<comment type="similarity">
    <text evidence="3">Belongs to the tyrosinase family.</text>
</comment>
<comment type="subcellular location">
    <subcellularLocation>
        <location evidence="2">Melanosome membrane</location>
        <topology evidence="2">Single-pass type I membrane protein</topology>
    </subcellularLocation>
</comment>
<keyword evidence="12" id="KW-0472">Membrane</keyword>
<feature type="chain" id="PRO_5042097660" description="Tyrosinase" evidence="16">
    <location>
        <begin position="17"/>
        <end position="270"/>
    </location>
</feature>
<protein>
    <recommendedName>
        <fullName evidence="14">Tyrosinase</fullName>
        <ecNumber evidence="4">1.14.18.1</ecNumber>
    </recommendedName>
    <alternativeName>
        <fullName evidence="15">Monophenol monooxygenase</fullName>
    </alternativeName>
</protein>
<evidence type="ECO:0000256" key="3">
    <source>
        <dbReference type="ARBA" id="ARBA00009928"/>
    </source>
</evidence>
<sequence length="270" mass="31347">MLTVGVLLLFLGTVIATFPRECTTPEALRTYTCCPLLDGSPCGYNSGRGICQIIPQSRAKGNNPLSYDDRYSWPLYYFNRTCRCFGNYGQYNCGYCKSGWWGSDCSKRIELVRRELREYSLVERKTFFAYLHYCKTKISKEYVILTTGDRFYKDTFQFKNASYYDIAAFLHYYAIKPAINNSQVVGGLNYAHASSGFLTWHRLYILFFEHLMRICTGVETFTCPYNDWQDDSGCALCTNDFIGDSNEQGKLSEFSIFSRWKVSYDFFIKF</sequence>
<evidence type="ECO:0000256" key="6">
    <source>
        <dbReference type="ARBA" id="ARBA00022723"/>
    </source>
</evidence>
<keyword evidence="9" id="KW-0186">Copper</keyword>
<evidence type="ECO:0000313" key="19">
    <source>
        <dbReference type="Proteomes" id="UP001295444"/>
    </source>
</evidence>
<dbReference type="InterPro" id="IPR002227">
    <property type="entry name" value="Tyrosinase_Cu-bd"/>
</dbReference>
<keyword evidence="19" id="KW-1185">Reference proteome</keyword>
<keyword evidence="13" id="KW-0325">Glycoprotein</keyword>
<dbReference type="GO" id="GO:0046872">
    <property type="term" value="F:metal ion binding"/>
    <property type="evidence" value="ECO:0007669"/>
    <property type="project" value="UniProtKB-KW"/>
</dbReference>
<evidence type="ECO:0000256" key="8">
    <source>
        <dbReference type="ARBA" id="ARBA00023002"/>
    </source>
</evidence>
<evidence type="ECO:0000256" key="1">
    <source>
        <dbReference type="ARBA" id="ARBA00001973"/>
    </source>
</evidence>
<reference evidence="18" key="1">
    <citation type="submission" date="2022-03" db="EMBL/GenBank/DDBJ databases">
        <authorList>
            <person name="Alioto T."/>
            <person name="Alioto T."/>
            <person name="Gomez Garrido J."/>
        </authorList>
    </citation>
    <scope>NUCLEOTIDE SEQUENCE</scope>
</reference>
<evidence type="ECO:0000256" key="4">
    <source>
        <dbReference type="ARBA" id="ARBA00011906"/>
    </source>
</evidence>
<dbReference type="PANTHER" id="PTHR11474:SF124">
    <property type="entry name" value="TYROSINASE"/>
    <property type="match status" value="1"/>
</dbReference>
<dbReference type="Pfam" id="PF00264">
    <property type="entry name" value="Tyrosinase"/>
    <property type="match status" value="1"/>
</dbReference>
<keyword evidence="11" id="KW-0470">Melanin biosynthesis</keyword>
<dbReference type="GO" id="GO:0043473">
    <property type="term" value="P:pigmentation"/>
    <property type="evidence" value="ECO:0007669"/>
    <property type="project" value="TreeGrafter"/>
</dbReference>
<evidence type="ECO:0000256" key="15">
    <source>
        <dbReference type="ARBA" id="ARBA00042251"/>
    </source>
</evidence>
<dbReference type="SUPFAM" id="SSF48056">
    <property type="entry name" value="Di-copper centre-containing domain"/>
    <property type="match status" value="1"/>
</dbReference>
<dbReference type="GO" id="GO:0042438">
    <property type="term" value="P:melanin biosynthetic process"/>
    <property type="evidence" value="ECO:0007669"/>
    <property type="project" value="UniProtKB-KW"/>
</dbReference>
<dbReference type="InterPro" id="IPR008922">
    <property type="entry name" value="Di-copper_centre_dom_sf"/>
</dbReference>
<dbReference type="Gene3D" id="1.10.1280.10">
    <property type="entry name" value="Di-copper center containing domain from catechol oxidase"/>
    <property type="match status" value="1"/>
</dbReference>
<evidence type="ECO:0000256" key="14">
    <source>
        <dbReference type="ARBA" id="ARBA00039304"/>
    </source>
</evidence>
<proteinExistence type="inferred from homology"/>
<dbReference type="InterPro" id="IPR050316">
    <property type="entry name" value="Tyrosinase/Hemocyanin"/>
</dbReference>
<evidence type="ECO:0000256" key="16">
    <source>
        <dbReference type="SAM" id="SignalP"/>
    </source>
</evidence>
<keyword evidence="6" id="KW-0479">Metal-binding</keyword>
<keyword evidence="5" id="KW-0812">Transmembrane</keyword>
<gene>
    <name evidence="18" type="ORF">PECUL_23A008134</name>
</gene>
<evidence type="ECO:0000256" key="11">
    <source>
        <dbReference type="ARBA" id="ARBA00023101"/>
    </source>
</evidence>
<feature type="signal peptide" evidence="16">
    <location>
        <begin position="1"/>
        <end position="16"/>
    </location>
</feature>
<name>A0AAD1R908_PELCU</name>
<dbReference type="Proteomes" id="UP001295444">
    <property type="component" value="Chromosome 01"/>
</dbReference>
<evidence type="ECO:0000256" key="10">
    <source>
        <dbReference type="ARBA" id="ARBA00023033"/>
    </source>
</evidence>
<evidence type="ECO:0000256" key="2">
    <source>
        <dbReference type="ARBA" id="ARBA00004573"/>
    </source>
</evidence>
<dbReference type="AlphaFoldDB" id="A0AAD1R908"/>
<dbReference type="EMBL" id="OW240912">
    <property type="protein sequence ID" value="CAH2226298.1"/>
    <property type="molecule type" value="Genomic_DNA"/>
</dbReference>
<evidence type="ECO:0000313" key="18">
    <source>
        <dbReference type="EMBL" id="CAH2226298.1"/>
    </source>
</evidence>
<evidence type="ECO:0000259" key="17">
    <source>
        <dbReference type="Pfam" id="PF00264"/>
    </source>
</evidence>
<feature type="domain" description="Tyrosinase copper-binding" evidence="17">
    <location>
        <begin position="162"/>
        <end position="251"/>
    </location>
</feature>
<evidence type="ECO:0000256" key="12">
    <source>
        <dbReference type="ARBA" id="ARBA00023136"/>
    </source>
</evidence>
<dbReference type="EC" id="1.14.18.1" evidence="4"/>
<keyword evidence="10" id="KW-0503">Monooxygenase</keyword>
<organism evidence="18 19">
    <name type="scientific">Pelobates cultripes</name>
    <name type="common">Western spadefoot toad</name>
    <dbReference type="NCBI Taxonomy" id="61616"/>
    <lineage>
        <taxon>Eukaryota</taxon>
        <taxon>Metazoa</taxon>
        <taxon>Chordata</taxon>
        <taxon>Craniata</taxon>
        <taxon>Vertebrata</taxon>
        <taxon>Euteleostomi</taxon>
        <taxon>Amphibia</taxon>
        <taxon>Batrachia</taxon>
        <taxon>Anura</taxon>
        <taxon>Pelobatoidea</taxon>
        <taxon>Pelobatidae</taxon>
        <taxon>Pelobates</taxon>
    </lineage>
</organism>